<proteinExistence type="predicted"/>
<sequence length="123" mass="13598">MKRQRSSNIEGAAALLKEVGKDEGKTKVKRAVEEAKENDGKSDINGNGGGEVALENCCEELEWSSGGGAVDELMPWGCFWSPFWDVDYVDLASGEFFSDVWDDDIWNLKTIVEIPKPLEQAGR</sequence>
<organism evidence="1 2">
    <name type="scientific">Hibiscus syriacus</name>
    <name type="common">Rose of Sharon</name>
    <dbReference type="NCBI Taxonomy" id="106335"/>
    <lineage>
        <taxon>Eukaryota</taxon>
        <taxon>Viridiplantae</taxon>
        <taxon>Streptophyta</taxon>
        <taxon>Embryophyta</taxon>
        <taxon>Tracheophyta</taxon>
        <taxon>Spermatophyta</taxon>
        <taxon>Magnoliopsida</taxon>
        <taxon>eudicotyledons</taxon>
        <taxon>Gunneridae</taxon>
        <taxon>Pentapetalae</taxon>
        <taxon>rosids</taxon>
        <taxon>malvids</taxon>
        <taxon>Malvales</taxon>
        <taxon>Malvaceae</taxon>
        <taxon>Malvoideae</taxon>
        <taxon>Hibiscus</taxon>
    </lineage>
</organism>
<dbReference type="Proteomes" id="UP000436088">
    <property type="component" value="Unassembled WGS sequence"/>
</dbReference>
<reference evidence="1" key="1">
    <citation type="submission" date="2019-09" db="EMBL/GenBank/DDBJ databases">
        <title>Draft genome information of white flower Hibiscus syriacus.</title>
        <authorList>
            <person name="Kim Y.-M."/>
        </authorList>
    </citation>
    <scope>NUCLEOTIDE SEQUENCE [LARGE SCALE GENOMIC DNA]</scope>
    <source>
        <strain evidence="1">YM2019G1</strain>
    </source>
</reference>
<evidence type="ECO:0000313" key="2">
    <source>
        <dbReference type="Proteomes" id="UP000436088"/>
    </source>
</evidence>
<name>A0A6A2Z5C2_HIBSY</name>
<dbReference type="EMBL" id="VEPZ02001209">
    <property type="protein sequence ID" value="KAE8686897.1"/>
    <property type="molecule type" value="Genomic_DNA"/>
</dbReference>
<keyword evidence="2" id="KW-1185">Reference proteome</keyword>
<comment type="caution">
    <text evidence="1">The sequence shown here is derived from an EMBL/GenBank/DDBJ whole genome shotgun (WGS) entry which is preliminary data.</text>
</comment>
<gene>
    <name evidence="1" type="ORF">F3Y22_tig00111027pilonHSYRG00427</name>
</gene>
<protein>
    <submittedName>
        <fullName evidence="1">Ribulose bisphosphate carboxylase small chain 1A</fullName>
    </submittedName>
</protein>
<dbReference type="AlphaFoldDB" id="A0A6A2Z5C2"/>
<accession>A0A6A2Z5C2</accession>
<evidence type="ECO:0000313" key="1">
    <source>
        <dbReference type="EMBL" id="KAE8686897.1"/>
    </source>
</evidence>